<dbReference type="EMBL" id="LGTZ01001887">
    <property type="protein sequence ID" value="OJD20413.1"/>
    <property type="molecule type" value="Genomic_DNA"/>
</dbReference>
<evidence type="ECO:0000313" key="3">
    <source>
        <dbReference type="Proteomes" id="UP000242791"/>
    </source>
</evidence>
<gene>
    <name evidence="2" type="ORF">ACJ73_08253</name>
</gene>
<evidence type="ECO:0000256" key="1">
    <source>
        <dbReference type="SAM" id="MobiDB-lite"/>
    </source>
</evidence>
<organism evidence="2 3">
    <name type="scientific">Blastomyces percursus</name>
    <dbReference type="NCBI Taxonomy" id="1658174"/>
    <lineage>
        <taxon>Eukaryota</taxon>
        <taxon>Fungi</taxon>
        <taxon>Dikarya</taxon>
        <taxon>Ascomycota</taxon>
        <taxon>Pezizomycotina</taxon>
        <taxon>Eurotiomycetes</taxon>
        <taxon>Eurotiomycetidae</taxon>
        <taxon>Onygenales</taxon>
        <taxon>Ajellomycetaceae</taxon>
        <taxon>Blastomyces</taxon>
    </lineage>
</organism>
<accession>A0A1J9QYM6</accession>
<dbReference type="VEuPathDB" id="FungiDB:ACJ73_08253"/>
<feature type="region of interest" description="Disordered" evidence="1">
    <location>
        <begin position="1"/>
        <end position="56"/>
    </location>
</feature>
<sequence>MAWGVGRERREREQVRDGGSRQAGMQGGREYGQNVVTEEDNQADQRTMEEVDTVPG</sequence>
<dbReference type="AlphaFoldDB" id="A0A1J9QYM6"/>
<dbReference type="Proteomes" id="UP000242791">
    <property type="component" value="Unassembled WGS sequence"/>
</dbReference>
<name>A0A1J9QYM6_9EURO</name>
<proteinExistence type="predicted"/>
<comment type="caution">
    <text evidence="2">The sequence shown here is derived from an EMBL/GenBank/DDBJ whole genome shotgun (WGS) entry which is preliminary data.</text>
</comment>
<feature type="non-terminal residue" evidence="2">
    <location>
        <position position="56"/>
    </location>
</feature>
<keyword evidence="3" id="KW-1185">Reference proteome</keyword>
<protein>
    <submittedName>
        <fullName evidence="2">Uncharacterized protein</fullName>
    </submittedName>
</protein>
<feature type="compositionally biased region" description="Basic and acidic residues" evidence="1">
    <location>
        <begin position="1"/>
        <end position="19"/>
    </location>
</feature>
<evidence type="ECO:0000313" key="2">
    <source>
        <dbReference type="EMBL" id="OJD20413.1"/>
    </source>
</evidence>
<reference evidence="2 3" key="1">
    <citation type="submission" date="2015-08" db="EMBL/GenBank/DDBJ databases">
        <title>Emmonsia species relationships and genome sequence.</title>
        <authorList>
            <person name="Cuomo C.A."/>
            <person name="Schwartz I.S."/>
            <person name="Kenyon C."/>
            <person name="De Hoog G.S."/>
            <person name="Govender N.P."/>
            <person name="Botha A."/>
            <person name="Moreno L."/>
            <person name="De Vries M."/>
            <person name="Munoz J.F."/>
            <person name="Stielow J.B."/>
        </authorList>
    </citation>
    <scope>NUCLEOTIDE SEQUENCE [LARGE SCALE GENOMIC DNA]</scope>
    <source>
        <strain evidence="2 3">EI222</strain>
    </source>
</reference>